<comment type="caution">
    <text evidence="2">The sequence shown here is derived from an EMBL/GenBank/DDBJ whole genome shotgun (WGS) entry which is preliminary data.</text>
</comment>
<proteinExistence type="predicted"/>
<feature type="compositionally biased region" description="Pro residues" evidence="1">
    <location>
        <begin position="17"/>
        <end position="26"/>
    </location>
</feature>
<keyword evidence="3" id="KW-1185">Reference proteome</keyword>
<gene>
    <name evidence="2" type="ORF">PT974_00370</name>
</gene>
<organism evidence="2 3">
    <name type="scientific">Cladobotryum mycophilum</name>
    <dbReference type="NCBI Taxonomy" id="491253"/>
    <lineage>
        <taxon>Eukaryota</taxon>
        <taxon>Fungi</taxon>
        <taxon>Dikarya</taxon>
        <taxon>Ascomycota</taxon>
        <taxon>Pezizomycotina</taxon>
        <taxon>Sordariomycetes</taxon>
        <taxon>Hypocreomycetidae</taxon>
        <taxon>Hypocreales</taxon>
        <taxon>Hypocreaceae</taxon>
        <taxon>Cladobotryum</taxon>
    </lineage>
</organism>
<dbReference type="Proteomes" id="UP001338125">
    <property type="component" value="Unassembled WGS sequence"/>
</dbReference>
<feature type="region of interest" description="Disordered" evidence="1">
    <location>
        <begin position="1"/>
        <end position="151"/>
    </location>
</feature>
<name>A0ABR0T1W9_9HYPO</name>
<feature type="compositionally biased region" description="Polar residues" evidence="1">
    <location>
        <begin position="137"/>
        <end position="151"/>
    </location>
</feature>
<feature type="compositionally biased region" description="Polar residues" evidence="1">
    <location>
        <begin position="88"/>
        <end position="120"/>
    </location>
</feature>
<protein>
    <submittedName>
        <fullName evidence="2">Uncharacterized protein</fullName>
    </submittedName>
</protein>
<dbReference type="EMBL" id="JAVFKD010000001">
    <property type="protein sequence ID" value="KAK5998001.1"/>
    <property type="molecule type" value="Genomic_DNA"/>
</dbReference>
<feature type="compositionally biased region" description="Polar residues" evidence="1">
    <location>
        <begin position="47"/>
        <end position="79"/>
    </location>
</feature>
<accession>A0ABR0T1W9</accession>
<evidence type="ECO:0000313" key="3">
    <source>
        <dbReference type="Proteomes" id="UP001338125"/>
    </source>
</evidence>
<reference evidence="2 3" key="1">
    <citation type="submission" date="2024-01" db="EMBL/GenBank/DDBJ databases">
        <title>Complete genome of Cladobotryum mycophilum ATHUM6906.</title>
        <authorList>
            <person name="Christinaki A.C."/>
            <person name="Myridakis A.I."/>
            <person name="Kouvelis V.N."/>
        </authorList>
    </citation>
    <scope>NUCLEOTIDE SEQUENCE [LARGE SCALE GENOMIC DNA]</scope>
    <source>
        <strain evidence="2 3">ATHUM6906</strain>
    </source>
</reference>
<evidence type="ECO:0000313" key="2">
    <source>
        <dbReference type="EMBL" id="KAK5998001.1"/>
    </source>
</evidence>
<evidence type="ECO:0000256" key="1">
    <source>
        <dbReference type="SAM" id="MobiDB-lite"/>
    </source>
</evidence>
<sequence>MVAAPHMMYPGGHHPQFLPPSGPPQQVPGANGYPSPGRPTAPMMVHQGSQQGHNMQYGMSPNVQYNQPAYVPGQTSGPMSSVRAYNGPGSQHFGTSPQQVHHHQYGSQPHGGSNNYNKNHAPQGHHPGPRINHAGSGPSQGRGTDSSGGAK</sequence>